<dbReference type="GO" id="GO:0006506">
    <property type="term" value="P:GPI anchor biosynthetic process"/>
    <property type="evidence" value="ECO:0007669"/>
    <property type="project" value="UniProtKB-KW"/>
</dbReference>
<reference evidence="8 9" key="1">
    <citation type="journal article" date="2023" name="Elife">
        <title>Identification of key yeast species and microbe-microbe interactions impacting larval growth of Drosophila in the wild.</title>
        <authorList>
            <person name="Mure A."/>
            <person name="Sugiura Y."/>
            <person name="Maeda R."/>
            <person name="Honda K."/>
            <person name="Sakurai N."/>
            <person name="Takahashi Y."/>
            <person name="Watada M."/>
            <person name="Katoh T."/>
            <person name="Gotoh A."/>
            <person name="Gotoh Y."/>
            <person name="Taniguchi I."/>
            <person name="Nakamura K."/>
            <person name="Hayashi T."/>
            <person name="Katayama T."/>
            <person name="Uemura T."/>
            <person name="Hattori Y."/>
        </authorList>
    </citation>
    <scope>NUCLEOTIDE SEQUENCE [LARGE SCALE GENOMIC DNA]</scope>
    <source>
        <strain evidence="8 9">KH-74</strain>
    </source>
</reference>
<dbReference type="GO" id="GO:0005789">
    <property type="term" value="C:endoplasmic reticulum membrane"/>
    <property type="evidence" value="ECO:0007669"/>
    <property type="project" value="UniProtKB-SubCell"/>
</dbReference>
<comment type="caution">
    <text evidence="8">The sequence shown here is derived from an EMBL/GenBank/DDBJ whole genome shotgun (WGS) entry which is preliminary data.</text>
</comment>
<feature type="signal peptide" evidence="7">
    <location>
        <begin position="1"/>
        <end position="22"/>
    </location>
</feature>
<proteinExistence type="inferred from homology"/>
<protein>
    <recommendedName>
        <fullName evidence="7">Post-GPI attachment to proteins factor 3</fullName>
    </recommendedName>
</protein>
<sequence>MRSGLWSVCAAAWVVLAPLALASPGDNLDEFSDCRDACEVQRKCPGAWTDWVNPAQNVFAREKFDDTPWVLSKFLFWDCLADCDYQCQQVVTKVRIMHGEEVYQFHGKWPFLRLFTMQELFSTLFSIGNFFPHYYSYGRIQEKIRRIEQSGRNVQMTRILRNYLGVAVAGMCAWTASSVFHWRDLLVTEKMDYFFAGMTVLMGFHAIFARLTHLDRFPRLGRYFSGAVAFIFALHLLRLYIDWSYTYNMRFNICFGVMQYLLLLTLALQNYLHLKHHRGTGQQGARAHRTLVFKLCVVPVLLVVGTSLAMSLELFDFFLYDYQIDAHAVWHLCTIWPSWVLYRFFVDDYDLVLEGTRKD</sequence>
<dbReference type="Pfam" id="PF04080">
    <property type="entry name" value="Per1"/>
    <property type="match status" value="1"/>
</dbReference>
<evidence type="ECO:0000256" key="2">
    <source>
        <dbReference type="ARBA" id="ARBA00022502"/>
    </source>
</evidence>
<dbReference type="InterPro" id="IPR007217">
    <property type="entry name" value="Per1-like"/>
</dbReference>
<keyword evidence="2 7" id="KW-0337">GPI-anchor biosynthesis</keyword>
<keyword evidence="3 7" id="KW-0812">Transmembrane</keyword>
<name>A0AAV5RZU8_MAUHU</name>
<evidence type="ECO:0000256" key="1">
    <source>
        <dbReference type="ARBA" id="ARBA00004127"/>
    </source>
</evidence>
<evidence type="ECO:0000256" key="3">
    <source>
        <dbReference type="ARBA" id="ARBA00022692"/>
    </source>
</evidence>
<keyword evidence="7" id="KW-0256">Endoplasmic reticulum</keyword>
<keyword evidence="5 7" id="KW-1133">Transmembrane helix</keyword>
<evidence type="ECO:0000313" key="9">
    <source>
        <dbReference type="Proteomes" id="UP001377567"/>
    </source>
</evidence>
<gene>
    <name evidence="8" type="ORF">DAKH74_032770</name>
</gene>
<evidence type="ECO:0000256" key="5">
    <source>
        <dbReference type="ARBA" id="ARBA00022989"/>
    </source>
</evidence>
<dbReference type="GO" id="GO:0016788">
    <property type="term" value="F:hydrolase activity, acting on ester bonds"/>
    <property type="evidence" value="ECO:0007669"/>
    <property type="project" value="TreeGrafter"/>
</dbReference>
<feature type="transmembrane region" description="Helical" evidence="7">
    <location>
        <begin position="247"/>
        <end position="271"/>
    </location>
</feature>
<dbReference type="PANTHER" id="PTHR13148">
    <property type="entry name" value="PER1-RELATED"/>
    <property type="match status" value="1"/>
</dbReference>
<dbReference type="AlphaFoldDB" id="A0AAV5RZU8"/>
<comment type="similarity">
    <text evidence="7">Belongs to the PGAP3 family.</text>
</comment>
<feature type="transmembrane region" description="Helical" evidence="7">
    <location>
        <begin position="193"/>
        <end position="211"/>
    </location>
</feature>
<feature type="chain" id="PRO_5043100856" description="Post-GPI attachment to proteins factor 3" evidence="7">
    <location>
        <begin position="23"/>
        <end position="359"/>
    </location>
</feature>
<feature type="transmembrane region" description="Helical" evidence="7">
    <location>
        <begin position="291"/>
        <end position="312"/>
    </location>
</feature>
<keyword evidence="6 7" id="KW-0472">Membrane</keyword>
<evidence type="ECO:0000313" key="8">
    <source>
        <dbReference type="EMBL" id="GMM56661.1"/>
    </source>
</evidence>
<dbReference type="PANTHER" id="PTHR13148:SF0">
    <property type="entry name" value="POST-GPI ATTACHMENT TO PROTEINS FACTOR 3"/>
    <property type="match status" value="1"/>
</dbReference>
<organism evidence="8 9">
    <name type="scientific">Maudiozyma humilis</name>
    <name type="common">Sour dough yeast</name>
    <name type="synonym">Kazachstania humilis</name>
    <dbReference type="NCBI Taxonomy" id="51915"/>
    <lineage>
        <taxon>Eukaryota</taxon>
        <taxon>Fungi</taxon>
        <taxon>Dikarya</taxon>
        <taxon>Ascomycota</taxon>
        <taxon>Saccharomycotina</taxon>
        <taxon>Saccharomycetes</taxon>
        <taxon>Saccharomycetales</taxon>
        <taxon>Saccharomycetaceae</taxon>
        <taxon>Maudiozyma</taxon>
    </lineage>
</organism>
<feature type="transmembrane region" description="Helical" evidence="7">
    <location>
        <begin position="223"/>
        <end position="241"/>
    </location>
</feature>
<comment type="caution">
    <text evidence="7">Lacks conserved residue(s) required for the propagation of feature annotation.</text>
</comment>
<evidence type="ECO:0000256" key="4">
    <source>
        <dbReference type="ARBA" id="ARBA00022729"/>
    </source>
</evidence>
<dbReference type="EMBL" id="BTGD01000010">
    <property type="protein sequence ID" value="GMM56661.1"/>
    <property type="molecule type" value="Genomic_DNA"/>
</dbReference>
<feature type="transmembrane region" description="Helical" evidence="7">
    <location>
        <begin position="159"/>
        <end position="181"/>
    </location>
</feature>
<evidence type="ECO:0000256" key="6">
    <source>
        <dbReference type="ARBA" id="ARBA00023136"/>
    </source>
</evidence>
<keyword evidence="9" id="KW-1185">Reference proteome</keyword>
<comment type="function">
    <text evidence="7">Involved in the lipid remodeling steps of GPI-anchor maturation.</text>
</comment>
<feature type="transmembrane region" description="Helical" evidence="7">
    <location>
        <begin position="120"/>
        <end position="138"/>
    </location>
</feature>
<comment type="subcellular location">
    <subcellularLocation>
        <location evidence="1">Endomembrane system</location>
        <topology evidence="1">Multi-pass membrane protein</topology>
    </subcellularLocation>
    <subcellularLocation>
        <location evidence="7">Endoplasmic reticulum membrane</location>
        <topology evidence="7">Multi-pass membrane protein</topology>
    </subcellularLocation>
</comment>
<dbReference type="Proteomes" id="UP001377567">
    <property type="component" value="Unassembled WGS sequence"/>
</dbReference>
<evidence type="ECO:0000256" key="7">
    <source>
        <dbReference type="RuleBase" id="RU365066"/>
    </source>
</evidence>
<accession>A0AAV5RZU8</accession>
<keyword evidence="4 7" id="KW-0732">Signal</keyword>